<name>A0A0A8Z0V8_ARUDO</name>
<organism evidence="1">
    <name type="scientific">Arundo donax</name>
    <name type="common">Giant reed</name>
    <name type="synonym">Donax arundinaceus</name>
    <dbReference type="NCBI Taxonomy" id="35708"/>
    <lineage>
        <taxon>Eukaryota</taxon>
        <taxon>Viridiplantae</taxon>
        <taxon>Streptophyta</taxon>
        <taxon>Embryophyta</taxon>
        <taxon>Tracheophyta</taxon>
        <taxon>Spermatophyta</taxon>
        <taxon>Magnoliopsida</taxon>
        <taxon>Liliopsida</taxon>
        <taxon>Poales</taxon>
        <taxon>Poaceae</taxon>
        <taxon>PACMAD clade</taxon>
        <taxon>Arundinoideae</taxon>
        <taxon>Arundineae</taxon>
        <taxon>Arundo</taxon>
    </lineage>
</organism>
<reference evidence="1" key="1">
    <citation type="submission" date="2014-09" db="EMBL/GenBank/DDBJ databases">
        <authorList>
            <person name="Magalhaes I.L.F."/>
            <person name="Oliveira U."/>
            <person name="Santos F.R."/>
            <person name="Vidigal T.H.D.A."/>
            <person name="Brescovit A.D."/>
            <person name="Santos A.J."/>
        </authorList>
    </citation>
    <scope>NUCLEOTIDE SEQUENCE</scope>
    <source>
        <tissue evidence="1">Shoot tissue taken approximately 20 cm above the soil surface</tissue>
    </source>
</reference>
<evidence type="ECO:0000313" key="1">
    <source>
        <dbReference type="EMBL" id="JAD30385.1"/>
    </source>
</evidence>
<dbReference type="AlphaFoldDB" id="A0A0A8Z0V8"/>
<sequence>MGIFSDACSEDLKKLCEAVGEVEEVTIANFLWVCFGICFLLQFRVGSMHCSCPYALAAA</sequence>
<accession>A0A0A8Z0V8</accession>
<proteinExistence type="predicted"/>
<dbReference type="EMBL" id="GBRH01267510">
    <property type="protein sequence ID" value="JAD30385.1"/>
    <property type="molecule type" value="Transcribed_RNA"/>
</dbReference>
<protein>
    <submittedName>
        <fullName evidence="1">Uncharacterized protein</fullName>
    </submittedName>
</protein>
<reference evidence="1" key="2">
    <citation type="journal article" date="2015" name="Data Brief">
        <title>Shoot transcriptome of the giant reed, Arundo donax.</title>
        <authorList>
            <person name="Barrero R.A."/>
            <person name="Guerrero F.D."/>
            <person name="Moolhuijzen P."/>
            <person name="Goolsby J.A."/>
            <person name="Tidwell J."/>
            <person name="Bellgard S.E."/>
            <person name="Bellgard M.I."/>
        </authorList>
    </citation>
    <scope>NUCLEOTIDE SEQUENCE</scope>
    <source>
        <tissue evidence="1">Shoot tissue taken approximately 20 cm above the soil surface</tissue>
    </source>
</reference>